<dbReference type="InterPro" id="IPR051368">
    <property type="entry name" value="SerProtInhib-TIL_Domain"/>
</dbReference>
<dbReference type="Gene3D" id="2.10.25.10">
    <property type="entry name" value="Laminin"/>
    <property type="match status" value="1"/>
</dbReference>
<proteinExistence type="predicted"/>
<keyword evidence="4" id="KW-0472">Membrane</keyword>
<dbReference type="PANTHER" id="PTHR23259:SF82">
    <property type="entry name" value="SERINE PROTEASE INHIBITOR 1 PROTEIN"/>
    <property type="match status" value="1"/>
</dbReference>
<keyword evidence="3" id="KW-1015">Disulfide bond</keyword>
<evidence type="ECO:0000313" key="7">
    <source>
        <dbReference type="WBParaSite" id="PDA_v2.g18359.t1"/>
    </source>
</evidence>
<name>A0A914PK94_9BILA</name>
<dbReference type="GO" id="GO:0004867">
    <property type="term" value="F:serine-type endopeptidase inhibitor activity"/>
    <property type="evidence" value="ECO:0007669"/>
    <property type="project" value="UniProtKB-KW"/>
</dbReference>
<dbReference type="AlphaFoldDB" id="A0A914PK94"/>
<organism evidence="6 7">
    <name type="scientific">Panagrolaimus davidi</name>
    <dbReference type="NCBI Taxonomy" id="227884"/>
    <lineage>
        <taxon>Eukaryota</taxon>
        <taxon>Metazoa</taxon>
        <taxon>Ecdysozoa</taxon>
        <taxon>Nematoda</taxon>
        <taxon>Chromadorea</taxon>
        <taxon>Rhabditida</taxon>
        <taxon>Tylenchina</taxon>
        <taxon>Panagrolaimomorpha</taxon>
        <taxon>Panagrolaimoidea</taxon>
        <taxon>Panagrolaimidae</taxon>
        <taxon>Panagrolaimus</taxon>
    </lineage>
</organism>
<dbReference type="CDD" id="cd19941">
    <property type="entry name" value="TIL"/>
    <property type="match status" value="1"/>
</dbReference>
<keyword evidence="2" id="KW-0722">Serine protease inhibitor</keyword>
<keyword evidence="6" id="KW-1185">Reference proteome</keyword>
<evidence type="ECO:0000256" key="3">
    <source>
        <dbReference type="ARBA" id="ARBA00023157"/>
    </source>
</evidence>
<accession>A0A914PK94</accession>
<sequence length="163" mass="17963">MTAFWRPIEIAYNAKLIFWFGLPWALMTYLNSIMEACLALDRCITFYQIISRPLSATAGPFASTLIYLSNTICVGIYSLLELCKVKYSFITKITVNAQICPLNENWSLCAPACQATCSQLLPICPLPCLPGCVCNLGFVRNDLSRICVPLLQCLTPGGLPLLG</sequence>
<feature type="transmembrane region" description="Helical" evidence="4">
    <location>
        <begin position="12"/>
        <end position="30"/>
    </location>
</feature>
<evidence type="ECO:0000256" key="2">
    <source>
        <dbReference type="ARBA" id="ARBA00022900"/>
    </source>
</evidence>
<feature type="domain" description="TIL" evidence="5">
    <location>
        <begin position="100"/>
        <end position="153"/>
    </location>
</feature>
<keyword evidence="4" id="KW-1133">Transmembrane helix</keyword>
<dbReference type="Proteomes" id="UP000887578">
    <property type="component" value="Unplaced"/>
</dbReference>
<dbReference type="Pfam" id="PF01826">
    <property type="entry name" value="TIL"/>
    <property type="match status" value="1"/>
</dbReference>
<dbReference type="PANTHER" id="PTHR23259">
    <property type="entry name" value="RIDDLE"/>
    <property type="match status" value="1"/>
</dbReference>
<keyword evidence="4" id="KW-0812">Transmembrane</keyword>
<dbReference type="WBParaSite" id="PDA_v2.g18359.t1">
    <property type="protein sequence ID" value="PDA_v2.g18359.t1"/>
    <property type="gene ID" value="PDA_v2.g18359"/>
</dbReference>
<evidence type="ECO:0000256" key="1">
    <source>
        <dbReference type="ARBA" id="ARBA00022690"/>
    </source>
</evidence>
<dbReference type="InterPro" id="IPR002919">
    <property type="entry name" value="TIL_dom"/>
</dbReference>
<protein>
    <submittedName>
        <fullName evidence="7">TIL domain-containing protein</fullName>
    </submittedName>
</protein>
<dbReference type="InterPro" id="IPR036084">
    <property type="entry name" value="Ser_inhib-like_sf"/>
</dbReference>
<evidence type="ECO:0000313" key="6">
    <source>
        <dbReference type="Proteomes" id="UP000887578"/>
    </source>
</evidence>
<evidence type="ECO:0000256" key="4">
    <source>
        <dbReference type="SAM" id="Phobius"/>
    </source>
</evidence>
<dbReference type="SUPFAM" id="SSF57567">
    <property type="entry name" value="Serine protease inhibitors"/>
    <property type="match status" value="1"/>
</dbReference>
<evidence type="ECO:0000259" key="5">
    <source>
        <dbReference type="Pfam" id="PF01826"/>
    </source>
</evidence>
<keyword evidence="1" id="KW-0646">Protease inhibitor</keyword>
<feature type="transmembrane region" description="Helical" evidence="4">
    <location>
        <begin position="61"/>
        <end position="80"/>
    </location>
</feature>
<reference evidence="7" key="1">
    <citation type="submission" date="2022-11" db="UniProtKB">
        <authorList>
            <consortium name="WormBaseParasite"/>
        </authorList>
    </citation>
    <scope>IDENTIFICATION</scope>
</reference>